<proteinExistence type="predicted"/>
<reference evidence="2" key="1">
    <citation type="submission" date="2023-01" db="EMBL/GenBank/DDBJ databases">
        <authorList>
            <person name="Van Ghelder C."/>
            <person name="Rancurel C."/>
        </authorList>
    </citation>
    <scope>NUCLEOTIDE SEQUENCE</scope>
    <source>
        <strain evidence="2">CNCM I-4278</strain>
    </source>
</reference>
<feature type="compositionally biased region" description="Pro residues" evidence="1">
    <location>
        <begin position="52"/>
        <end position="68"/>
    </location>
</feature>
<comment type="caution">
    <text evidence="2">The sequence shown here is derived from an EMBL/GenBank/DDBJ whole genome shotgun (WGS) entry which is preliminary data.</text>
</comment>
<evidence type="ECO:0000313" key="2">
    <source>
        <dbReference type="EMBL" id="CAI6338075.1"/>
    </source>
</evidence>
<dbReference type="AlphaFoldDB" id="A0A9W4XRK2"/>
<dbReference type="Proteomes" id="UP001152607">
    <property type="component" value="Unassembled WGS sequence"/>
</dbReference>
<feature type="region of interest" description="Disordered" evidence="1">
    <location>
        <begin position="48"/>
        <end position="74"/>
    </location>
</feature>
<protein>
    <submittedName>
        <fullName evidence="2">Uncharacterized protein</fullName>
    </submittedName>
</protein>
<name>A0A9W4XRK2_9PLEO</name>
<dbReference type="EMBL" id="CAOQHR010000008">
    <property type="protein sequence ID" value="CAI6338075.1"/>
    <property type="molecule type" value="Genomic_DNA"/>
</dbReference>
<accession>A0A9W4XRK2</accession>
<evidence type="ECO:0000313" key="3">
    <source>
        <dbReference type="Proteomes" id="UP001152607"/>
    </source>
</evidence>
<keyword evidence="3" id="KW-1185">Reference proteome</keyword>
<evidence type="ECO:0000256" key="1">
    <source>
        <dbReference type="SAM" id="MobiDB-lite"/>
    </source>
</evidence>
<organism evidence="2 3">
    <name type="scientific">Periconia digitata</name>
    <dbReference type="NCBI Taxonomy" id="1303443"/>
    <lineage>
        <taxon>Eukaryota</taxon>
        <taxon>Fungi</taxon>
        <taxon>Dikarya</taxon>
        <taxon>Ascomycota</taxon>
        <taxon>Pezizomycotina</taxon>
        <taxon>Dothideomycetes</taxon>
        <taxon>Pleosporomycetidae</taxon>
        <taxon>Pleosporales</taxon>
        <taxon>Massarineae</taxon>
        <taxon>Periconiaceae</taxon>
        <taxon>Periconia</taxon>
    </lineage>
</organism>
<gene>
    <name evidence="2" type="ORF">PDIGIT_LOCUS11197</name>
</gene>
<sequence>MTSGMTRSTTKTQISWYTITHTIPPQFTTPLLIPPTIPEVVVTRSPIRIPRKPLPPPKYSPPPPPLPPVEGNQEFIPDYTYTEERSLVETPSSKPSPKFISKHKTKLLHLTSKATTVATAFTSTRGSLLSSSSSRSGPSPPSVVYTVDTLVEASAENPLPKSALQSALAAGGKAATSSFFGDDFAEKSNKRKVVSIVGKARLGAPGLAAGVAKAVVVGGVEGGKVFVKEGGMKKKEKKEKVYYL</sequence>